<protein>
    <submittedName>
        <fullName evidence="2">Uncharacterized protein</fullName>
    </submittedName>
</protein>
<dbReference type="RefSeq" id="WP_207363750.1">
    <property type="nucleotide sequence ID" value="NZ_JAFMYV010000002.1"/>
</dbReference>
<reference evidence="2" key="1">
    <citation type="submission" date="2021-03" db="EMBL/GenBank/DDBJ databases">
        <title>Fibrella sp. HMF5335 genome sequencing and assembly.</title>
        <authorList>
            <person name="Kang H."/>
            <person name="Kim H."/>
            <person name="Bae S."/>
            <person name="Joh K."/>
        </authorList>
    </citation>
    <scope>NUCLEOTIDE SEQUENCE</scope>
    <source>
        <strain evidence="2">HMF5335</strain>
    </source>
</reference>
<organism evidence="2 3">
    <name type="scientific">Fibrella rubiginis</name>
    <dbReference type="NCBI Taxonomy" id="2817060"/>
    <lineage>
        <taxon>Bacteria</taxon>
        <taxon>Pseudomonadati</taxon>
        <taxon>Bacteroidota</taxon>
        <taxon>Cytophagia</taxon>
        <taxon>Cytophagales</taxon>
        <taxon>Spirosomataceae</taxon>
        <taxon>Fibrella</taxon>
    </lineage>
</organism>
<evidence type="ECO:0000313" key="2">
    <source>
        <dbReference type="EMBL" id="MBO0936213.1"/>
    </source>
</evidence>
<sequence length="144" mass="15778">MKSRVIFASLILGLALTTTANAATTISDDSPAANKSAATLLVNGSEKQFAHFIEQHANRFSHTSAWQTYMNVVSMYNQNPVDVLRLSAADRAEFVKASSVVSGQLAKQKQPEASQWAGQVNNTVRTLTYFWTVSQDQAQLPENE</sequence>
<name>A0A939GGV0_9BACT</name>
<evidence type="ECO:0000256" key="1">
    <source>
        <dbReference type="SAM" id="SignalP"/>
    </source>
</evidence>
<comment type="caution">
    <text evidence="2">The sequence shown here is derived from an EMBL/GenBank/DDBJ whole genome shotgun (WGS) entry which is preliminary data.</text>
</comment>
<dbReference type="EMBL" id="JAFMYV010000002">
    <property type="protein sequence ID" value="MBO0936213.1"/>
    <property type="molecule type" value="Genomic_DNA"/>
</dbReference>
<accession>A0A939GGV0</accession>
<dbReference type="Proteomes" id="UP000664034">
    <property type="component" value="Unassembled WGS sequence"/>
</dbReference>
<gene>
    <name evidence="2" type="ORF">J2I47_06610</name>
</gene>
<keyword evidence="3" id="KW-1185">Reference proteome</keyword>
<proteinExistence type="predicted"/>
<evidence type="ECO:0000313" key="3">
    <source>
        <dbReference type="Proteomes" id="UP000664034"/>
    </source>
</evidence>
<feature type="chain" id="PRO_5037067641" evidence="1">
    <location>
        <begin position="23"/>
        <end position="144"/>
    </location>
</feature>
<dbReference type="AlphaFoldDB" id="A0A939GGV0"/>
<keyword evidence="1" id="KW-0732">Signal</keyword>
<feature type="signal peptide" evidence="1">
    <location>
        <begin position="1"/>
        <end position="22"/>
    </location>
</feature>